<comment type="caution">
    <text evidence="1">The sequence shown here is derived from an EMBL/GenBank/DDBJ whole genome shotgun (WGS) entry which is preliminary data.</text>
</comment>
<keyword evidence="2" id="KW-1185">Reference proteome</keyword>
<proteinExistence type="predicted"/>
<protein>
    <submittedName>
        <fullName evidence="1">9332_t:CDS:1</fullName>
    </submittedName>
</protein>
<dbReference type="EMBL" id="CAJVPT010042340">
    <property type="protein sequence ID" value="CAG8729853.1"/>
    <property type="molecule type" value="Genomic_DNA"/>
</dbReference>
<organism evidence="1 2">
    <name type="scientific">Acaulospora colombiana</name>
    <dbReference type="NCBI Taxonomy" id="27376"/>
    <lineage>
        <taxon>Eukaryota</taxon>
        <taxon>Fungi</taxon>
        <taxon>Fungi incertae sedis</taxon>
        <taxon>Mucoromycota</taxon>
        <taxon>Glomeromycotina</taxon>
        <taxon>Glomeromycetes</taxon>
        <taxon>Diversisporales</taxon>
        <taxon>Acaulosporaceae</taxon>
        <taxon>Acaulospora</taxon>
    </lineage>
</organism>
<accession>A0ACA9PZA4</accession>
<dbReference type="Proteomes" id="UP000789525">
    <property type="component" value="Unassembled WGS sequence"/>
</dbReference>
<gene>
    <name evidence="1" type="ORF">ACOLOM_LOCUS11568</name>
</gene>
<evidence type="ECO:0000313" key="1">
    <source>
        <dbReference type="EMBL" id="CAG8729853.1"/>
    </source>
</evidence>
<reference evidence="1" key="1">
    <citation type="submission" date="2021-06" db="EMBL/GenBank/DDBJ databases">
        <authorList>
            <person name="Kallberg Y."/>
            <person name="Tangrot J."/>
            <person name="Rosling A."/>
        </authorList>
    </citation>
    <scope>NUCLEOTIDE SEQUENCE</scope>
    <source>
        <strain evidence="1">CL356</strain>
    </source>
</reference>
<sequence length="85" mass="9185">MALMQTEPPMIPNAFVRARVTRRGSLYGNCAILILYQVDLFVDESVGRDTGLLKAVSVRGKGGKRGNGGVGGEGEEEKKMEQSED</sequence>
<name>A0ACA9PZA4_9GLOM</name>
<evidence type="ECO:0000313" key="2">
    <source>
        <dbReference type="Proteomes" id="UP000789525"/>
    </source>
</evidence>